<evidence type="ECO:0000256" key="3">
    <source>
        <dbReference type="ARBA" id="ARBA00022962"/>
    </source>
</evidence>
<dbReference type="GO" id="GO:0004066">
    <property type="term" value="F:asparagine synthase (glutamine-hydrolyzing) activity"/>
    <property type="evidence" value="ECO:0007669"/>
    <property type="project" value="InterPro"/>
</dbReference>
<dbReference type="Proteomes" id="UP001306508">
    <property type="component" value="Unassembled WGS sequence"/>
</dbReference>
<dbReference type="AlphaFoldDB" id="A0AAN7WSV8"/>
<dbReference type="Gene3D" id="3.60.20.10">
    <property type="entry name" value="Glutamine Phosphoribosylpyrophosphate, subunit 1, domain 1"/>
    <property type="match status" value="1"/>
</dbReference>
<keyword evidence="3" id="KW-0315">Glutamine amidotransferase</keyword>
<evidence type="ECO:0008006" key="8">
    <source>
        <dbReference type="Google" id="ProtNLM"/>
    </source>
</evidence>
<evidence type="ECO:0000256" key="1">
    <source>
        <dbReference type="ARBA" id="ARBA00022605"/>
    </source>
</evidence>
<dbReference type="Pfam" id="PF00733">
    <property type="entry name" value="Asn_synthase"/>
    <property type="match status" value="2"/>
</dbReference>
<dbReference type="PANTHER" id="PTHR45937:SF1">
    <property type="entry name" value="ASPARAGINE SYNTHETASE DOMAIN-CONTAINING PROTEIN 1"/>
    <property type="match status" value="1"/>
</dbReference>
<dbReference type="SUPFAM" id="SSF56235">
    <property type="entry name" value="N-terminal nucleophile aminohydrolases (Ntn hydrolases)"/>
    <property type="match status" value="1"/>
</dbReference>
<feature type="domain" description="Glutamine amidotransferase type-2" evidence="5">
    <location>
        <begin position="82"/>
        <end position="175"/>
    </location>
</feature>
<dbReference type="InterPro" id="IPR029055">
    <property type="entry name" value="Ntn_hydrolases_N"/>
</dbReference>
<dbReference type="InterPro" id="IPR017932">
    <property type="entry name" value="GATase_2_dom"/>
</dbReference>
<keyword evidence="2" id="KW-0061">Asparagine biosynthesis</keyword>
<dbReference type="GO" id="GO:0006529">
    <property type="term" value="P:asparagine biosynthetic process"/>
    <property type="evidence" value="ECO:0007669"/>
    <property type="project" value="UniProtKB-KW"/>
</dbReference>
<dbReference type="CDD" id="cd01991">
    <property type="entry name" value="Asn_synthase_B_C"/>
    <property type="match status" value="1"/>
</dbReference>
<dbReference type="CDD" id="cd03766">
    <property type="entry name" value="Gn_AT_II_novel"/>
    <property type="match status" value="1"/>
</dbReference>
<dbReference type="InterPro" id="IPR014729">
    <property type="entry name" value="Rossmann-like_a/b/a_fold"/>
</dbReference>
<dbReference type="SUPFAM" id="SSF52402">
    <property type="entry name" value="Adenine nucleotide alpha hydrolases-like"/>
    <property type="match status" value="1"/>
</dbReference>
<name>A0AAN7WSV8_9SACH</name>
<evidence type="ECO:0000313" key="7">
    <source>
        <dbReference type="Proteomes" id="UP001306508"/>
    </source>
</evidence>
<evidence type="ECO:0000313" key="6">
    <source>
        <dbReference type="EMBL" id="KAK5781912.1"/>
    </source>
</evidence>
<dbReference type="InterPro" id="IPR051857">
    <property type="entry name" value="Asn_synthetase_domain"/>
</dbReference>
<keyword evidence="1" id="KW-0028">Amino-acid biosynthesis</keyword>
<dbReference type="Gene3D" id="3.40.50.620">
    <property type="entry name" value="HUPs"/>
    <property type="match status" value="1"/>
</dbReference>
<organism evidence="6 7">
    <name type="scientific">Arxiozyma heterogenica</name>
    <dbReference type="NCBI Taxonomy" id="278026"/>
    <lineage>
        <taxon>Eukaryota</taxon>
        <taxon>Fungi</taxon>
        <taxon>Dikarya</taxon>
        <taxon>Ascomycota</taxon>
        <taxon>Saccharomycotina</taxon>
        <taxon>Saccharomycetes</taxon>
        <taxon>Saccharomycetales</taxon>
        <taxon>Saccharomycetaceae</taxon>
        <taxon>Arxiozyma</taxon>
    </lineage>
</organism>
<evidence type="ECO:0000259" key="5">
    <source>
        <dbReference type="Pfam" id="PF13537"/>
    </source>
</evidence>
<reference evidence="7" key="1">
    <citation type="submission" date="2023-07" db="EMBL/GenBank/DDBJ databases">
        <title>A draft genome of Kazachstania heterogenica Y-27499.</title>
        <authorList>
            <person name="Donic C."/>
            <person name="Kralova J.S."/>
            <person name="Fidel L."/>
            <person name="Ben-Dor S."/>
            <person name="Jung S."/>
        </authorList>
    </citation>
    <scope>NUCLEOTIDE SEQUENCE [LARGE SCALE GENOMIC DNA]</scope>
    <source>
        <strain evidence="7">Y27499</strain>
    </source>
</reference>
<keyword evidence="7" id="KW-1185">Reference proteome</keyword>
<proteinExistence type="predicted"/>
<feature type="domain" description="Asparagine synthetase" evidence="4">
    <location>
        <begin position="244"/>
        <end position="412"/>
    </location>
</feature>
<dbReference type="InterPro" id="IPR001962">
    <property type="entry name" value="Asn_synthase"/>
</dbReference>
<evidence type="ECO:0000259" key="4">
    <source>
        <dbReference type="Pfam" id="PF00733"/>
    </source>
</evidence>
<accession>A0AAN7WSV8</accession>
<sequence>MCGIFLVYNPLVGFKDHFKEFYEGDQISLTGNVLNGLDPYISDRLIPLIQNRGPNYLSLRSIESLNTLWVSSILSLRQPFTTQSVVTANNRFILQFNGELYNDEIQYNDTQYIVSLLSDENSTVPNIIRQLNGEFSYTIFDTLNNCIYFGRDPIGKRSLSYHLNTENNQLSVASVTGQCTQDYINCKAGVIYRYDTIRHTLDSSLSIQPPYKVTNVIDMERTTLNDTVDQLYFELARAVQRRIDSIHPRHVENSPIAVLFSGGLDCSILVALICQHLLAKGSKDTVLELLNVAFENPRTGLQPCDVPDRKLAIQSHQVLQNLFPSIKIKLLEIDVPYDEYLKCRPRVIDLIYPKQTEMDLSIAIAFYFASRGVGYITEDQDQRIPYTRHGIVLFSGLGADELYGGYHKFNNRSFDELTVELASQINNIHDRNLNRDDKVIADNGVEVRYPFLDNDVVKYSTEMIPINFKMSKLILRELADKKLNLGSIAMEPKRAIQFGSKSAKMTKNGNKNGTDILKP</sequence>
<protein>
    <recommendedName>
        <fullName evidence="8">Asparagine synthase (glutamine-hydrolyzing)</fullName>
    </recommendedName>
</protein>
<dbReference type="EMBL" id="JAWIZZ010000023">
    <property type="protein sequence ID" value="KAK5781912.1"/>
    <property type="molecule type" value="Genomic_DNA"/>
</dbReference>
<dbReference type="Pfam" id="PF13537">
    <property type="entry name" value="GATase_7"/>
    <property type="match status" value="1"/>
</dbReference>
<gene>
    <name evidence="6" type="ORF">RI543_000563</name>
</gene>
<comment type="caution">
    <text evidence="6">The sequence shown here is derived from an EMBL/GenBank/DDBJ whole genome shotgun (WGS) entry which is preliminary data.</text>
</comment>
<dbReference type="PANTHER" id="PTHR45937">
    <property type="entry name" value="ASPARAGINE SYNTHETASE DOMAIN-CONTAINING PROTEIN 1"/>
    <property type="match status" value="1"/>
</dbReference>
<evidence type="ECO:0000256" key="2">
    <source>
        <dbReference type="ARBA" id="ARBA00022888"/>
    </source>
</evidence>
<feature type="domain" description="Asparagine synthetase" evidence="4">
    <location>
        <begin position="415"/>
        <end position="503"/>
    </location>
</feature>